<sequence>MEASNNQLLEEIKNNLAEIREKVVQNPKNLEPVITELTMILNKFDPNNQKRPFFQKEIDSQEWINKIRETSGIKNLGIIQIRYKSEELSKKLSIPLPNSTKHHQDPLLYWYQTNWEELEPYISNWNS</sequence>
<evidence type="ECO:0000313" key="1">
    <source>
        <dbReference type="EMBL" id="KAK8894777.1"/>
    </source>
</evidence>
<comment type="caution">
    <text evidence="1">The sequence shown here is derived from an EMBL/GenBank/DDBJ whole genome shotgun (WGS) entry which is preliminary data.</text>
</comment>
<reference evidence="1 2" key="1">
    <citation type="submission" date="2024-04" db="EMBL/GenBank/DDBJ databases">
        <title>Tritrichomonas musculus Genome.</title>
        <authorList>
            <person name="Alves-Ferreira E."/>
            <person name="Grigg M."/>
            <person name="Lorenzi H."/>
            <person name="Galac M."/>
        </authorList>
    </citation>
    <scope>NUCLEOTIDE SEQUENCE [LARGE SCALE GENOMIC DNA]</scope>
    <source>
        <strain evidence="1 2">EAF2021</strain>
    </source>
</reference>
<evidence type="ECO:0000313" key="2">
    <source>
        <dbReference type="Proteomes" id="UP001470230"/>
    </source>
</evidence>
<accession>A0ABR2KV40</accession>
<name>A0ABR2KV40_9EUKA</name>
<proteinExistence type="predicted"/>
<gene>
    <name evidence="1" type="ORF">M9Y10_023214</name>
</gene>
<dbReference type="EMBL" id="JAPFFF010000003">
    <property type="protein sequence ID" value="KAK8894777.1"/>
    <property type="molecule type" value="Genomic_DNA"/>
</dbReference>
<dbReference type="Proteomes" id="UP001470230">
    <property type="component" value="Unassembled WGS sequence"/>
</dbReference>
<organism evidence="1 2">
    <name type="scientific">Tritrichomonas musculus</name>
    <dbReference type="NCBI Taxonomy" id="1915356"/>
    <lineage>
        <taxon>Eukaryota</taxon>
        <taxon>Metamonada</taxon>
        <taxon>Parabasalia</taxon>
        <taxon>Tritrichomonadida</taxon>
        <taxon>Tritrichomonadidae</taxon>
        <taxon>Tritrichomonas</taxon>
    </lineage>
</organism>
<protein>
    <submittedName>
        <fullName evidence="1">Uncharacterized protein</fullName>
    </submittedName>
</protein>
<keyword evidence="2" id="KW-1185">Reference proteome</keyword>